<reference evidence="1 2" key="1">
    <citation type="submission" date="2017-02" db="EMBL/GenBank/DDBJ databases">
        <title>Blood Disease Bacterium A2-HR MARDI.</title>
        <authorList>
            <person name="Badrun R."/>
            <person name="Abu Bakar N."/>
            <person name="Laboh R."/>
        </authorList>
    </citation>
    <scope>NUCLEOTIDE SEQUENCE [LARGE SCALE GENOMIC DNA]</scope>
    <source>
        <strain evidence="1 2">A2-HR MARDI</strain>
    </source>
</reference>
<dbReference type="InterPro" id="IPR020518">
    <property type="entry name" value="Tscrpt_reg_PrtN"/>
</dbReference>
<dbReference type="Proteomes" id="UP000189628">
    <property type="component" value="Chromosome"/>
</dbReference>
<dbReference type="GO" id="GO:0006355">
    <property type="term" value="P:regulation of DNA-templated transcription"/>
    <property type="evidence" value="ECO:0007669"/>
    <property type="project" value="InterPro"/>
</dbReference>
<gene>
    <name evidence="1" type="ORF">B0B51_01610</name>
</gene>
<proteinExistence type="predicted"/>
<organism evidence="1 2">
    <name type="scientific">blood disease bacterium A2-HR MARDI</name>
    <dbReference type="NCBI Taxonomy" id="1944648"/>
    <lineage>
        <taxon>Bacteria</taxon>
        <taxon>Pseudomonadati</taxon>
        <taxon>Pseudomonadota</taxon>
        <taxon>Betaproteobacteria</taxon>
        <taxon>Burkholderiales</taxon>
        <taxon>Burkholderiaceae</taxon>
        <taxon>Ralstonia</taxon>
        <taxon>Ralstonia solanacearum species complex</taxon>
    </lineage>
</organism>
<dbReference type="RefSeq" id="WP_078221691.1">
    <property type="nucleotide sequence ID" value="NZ_CP019911.1"/>
</dbReference>
<evidence type="ECO:0000313" key="2">
    <source>
        <dbReference type="Proteomes" id="UP000189628"/>
    </source>
</evidence>
<dbReference type="EMBL" id="CP019911">
    <property type="protein sequence ID" value="AQW28841.1"/>
    <property type="molecule type" value="Genomic_DNA"/>
</dbReference>
<accession>A0A1U9VFH9</accession>
<name>A0A1U9VFH9_9RALS</name>
<evidence type="ECO:0000313" key="1">
    <source>
        <dbReference type="EMBL" id="AQW28841.1"/>
    </source>
</evidence>
<dbReference type="AlphaFoldDB" id="A0A1U9VFH9"/>
<protein>
    <submittedName>
        <fullName evidence="1">Pyocin activator protein PrtN</fullName>
    </submittedName>
</protein>
<sequence>MKTVFLLMAQYEAQAVVPIDAVCRDYFAPLTVATLLRKISAGEIRLPLVRMEASQKGAKGVHVEDLASYIDARRAAAMKECMQLCT</sequence>
<dbReference type="Pfam" id="PF11112">
    <property type="entry name" value="PyocinActivator"/>
    <property type="match status" value="1"/>
</dbReference>